<dbReference type="GeneID" id="111812438"/>
<name>A0A6P6D8C5_OCTDE</name>
<evidence type="ECO:0000313" key="2">
    <source>
        <dbReference type="Proteomes" id="UP000515203"/>
    </source>
</evidence>
<dbReference type="OrthoDB" id="77522at2759"/>
<dbReference type="Pfam" id="PF07258">
    <property type="entry name" value="COMM_domain"/>
    <property type="match status" value="1"/>
</dbReference>
<dbReference type="PANTHER" id="PTHR12333:SF0">
    <property type="entry name" value="COMM DOMAIN-CONTAINING PROTEIN 10"/>
    <property type="match status" value="1"/>
</dbReference>
<evidence type="ECO:0000313" key="3">
    <source>
        <dbReference type="RefSeq" id="XP_023556336.1"/>
    </source>
</evidence>
<dbReference type="InterPro" id="IPR017920">
    <property type="entry name" value="COMM"/>
</dbReference>
<organism evidence="2 3">
    <name type="scientific">Octodon degus</name>
    <name type="common">Degu</name>
    <name type="synonym">Sciurus degus</name>
    <dbReference type="NCBI Taxonomy" id="10160"/>
    <lineage>
        <taxon>Eukaryota</taxon>
        <taxon>Metazoa</taxon>
        <taxon>Chordata</taxon>
        <taxon>Craniata</taxon>
        <taxon>Vertebrata</taxon>
        <taxon>Euteleostomi</taxon>
        <taxon>Mammalia</taxon>
        <taxon>Eutheria</taxon>
        <taxon>Euarchontoglires</taxon>
        <taxon>Glires</taxon>
        <taxon>Rodentia</taxon>
        <taxon>Hystricomorpha</taxon>
        <taxon>Octodontidae</taxon>
        <taxon>Octodon</taxon>
    </lineage>
</organism>
<protein>
    <submittedName>
        <fullName evidence="3">COMM domain-containing protein 10</fullName>
    </submittedName>
</protein>
<sequence length="181" mass="21000">MAASAALILPDSPSMKKAVLLINALDIGRFPRLLTRILQKLHLKAESSFNEDEEEKLQVAFSLEKQDLHLVLETISFILEQLETIGWQLNLQIAHSAQAKLKSPQAVIQLGVNSEDSKNLEKVLVEFSHKELFDFYNKKLFKHSWIPLRDVFEDRFFHHTPATPLFCIEEKLSRYVFWKIQ</sequence>
<keyword evidence="2" id="KW-1185">Reference proteome</keyword>
<dbReference type="InParanoid" id="A0A6P6D8C5"/>
<dbReference type="RefSeq" id="XP_023556336.1">
    <property type="nucleotide sequence ID" value="XM_023700568.1"/>
</dbReference>
<dbReference type="CTD" id="51397"/>
<dbReference type="PANTHER" id="PTHR12333">
    <property type="entry name" value="COMM DOMAIN CONTAINING PROTEIN 10"/>
    <property type="match status" value="1"/>
</dbReference>
<dbReference type="AlphaFoldDB" id="A0A6P6D8C5"/>
<dbReference type="PROSITE" id="PS51269">
    <property type="entry name" value="COMM"/>
    <property type="match status" value="1"/>
</dbReference>
<gene>
    <name evidence="3" type="primary">Commd10</name>
</gene>
<reference evidence="3" key="1">
    <citation type="submission" date="2025-08" db="UniProtKB">
        <authorList>
            <consortium name="RefSeq"/>
        </authorList>
    </citation>
    <scope>IDENTIFICATION</scope>
</reference>
<accession>A0A6P6D8C5</accession>
<dbReference type="InterPro" id="IPR037361">
    <property type="entry name" value="COMMD10"/>
</dbReference>
<feature type="domain" description="COMM" evidence="1">
    <location>
        <begin position="81"/>
        <end position="150"/>
    </location>
</feature>
<evidence type="ECO:0000259" key="1">
    <source>
        <dbReference type="PROSITE" id="PS51269"/>
    </source>
</evidence>
<proteinExistence type="predicted"/>
<dbReference type="Proteomes" id="UP000515203">
    <property type="component" value="Unplaced"/>
</dbReference>